<organism evidence="1 2">
    <name type="scientific">Brachyspira murdochii</name>
    <dbReference type="NCBI Taxonomy" id="84378"/>
    <lineage>
        <taxon>Bacteria</taxon>
        <taxon>Pseudomonadati</taxon>
        <taxon>Spirochaetota</taxon>
        <taxon>Spirochaetia</taxon>
        <taxon>Brachyspirales</taxon>
        <taxon>Brachyspiraceae</taxon>
        <taxon>Brachyspira</taxon>
    </lineage>
</organism>
<evidence type="ECO:0000313" key="2">
    <source>
        <dbReference type="Proteomes" id="UP000238924"/>
    </source>
</evidence>
<reference evidence="1 2" key="1">
    <citation type="submission" date="2014-04" db="EMBL/GenBank/DDBJ databases">
        <title>Whole genome sequence of 'Brachyspira hampsonii' D13-03603F2.</title>
        <authorList>
            <person name="Patterson A.H."/>
            <person name="Chaban B."/>
            <person name="Fernando C."/>
            <person name="Harding J.C."/>
            <person name="Hill J.E."/>
        </authorList>
    </citation>
    <scope>NUCLEOTIDE SEQUENCE [LARGE SCALE GENOMIC DNA]</scope>
    <source>
        <strain evidence="1 2">D13-03603F2</strain>
    </source>
</reference>
<accession>A0ABX5B1I7</accession>
<dbReference type="Proteomes" id="UP000238924">
    <property type="component" value="Unassembled WGS sequence"/>
</dbReference>
<dbReference type="RefSeq" id="WP_104619071.1">
    <property type="nucleotide sequence ID" value="NZ_JJMJ01000234.1"/>
</dbReference>
<name>A0ABX5B1I7_9SPIR</name>
<proteinExistence type="predicted"/>
<dbReference type="EMBL" id="JJMJ01000234">
    <property type="protein sequence ID" value="PPS21089.1"/>
    <property type="molecule type" value="Genomic_DNA"/>
</dbReference>
<comment type="caution">
    <text evidence="1">The sequence shown here is derived from an EMBL/GenBank/DDBJ whole genome shotgun (WGS) entry which is preliminary data.</text>
</comment>
<keyword evidence="2" id="KW-1185">Reference proteome</keyword>
<protein>
    <submittedName>
        <fullName evidence="1">Uncharacterized protein</fullName>
    </submittedName>
</protein>
<sequence length="75" mass="8725">MNITKLIDTLQSYKNKGCNRVLISNNNFSLNQYIKKIELDTNNSEQINLIIDEVYICDAIKTAKLYKDNDEIIKI</sequence>
<gene>
    <name evidence="1" type="ORF">DJ52_12975</name>
</gene>
<evidence type="ECO:0000313" key="1">
    <source>
        <dbReference type="EMBL" id="PPS21089.1"/>
    </source>
</evidence>